<evidence type="ECO:0000256" key="2">
    <source>
        <dbReference type="ARBA" id="ARBA00022448"/>
    </source>
</evidence>
<evidence type="ECO:0000259" key="8">
    <source>
        <dbReference type="PROSITE" id="PS50850"/>
    </source>
</evidence>
<organism evidence="9 10">
    <name type="scientific">Sphingomonas montanisoli</name>
    <dbReference type="NCBI Taxonomy" id="2606412"/>
    <lineage>
        <taxon>Bacteria</taxon>
        <taxon>Pseudomonadati</taxon>
        <taxon>Pseudomonadota</taxon>
        <taxon>Alphaproteobacteria</taxon>
        <taxon>Sphingomonadales</taxon>
        <taxon>Sphingomonadaceae</taxon>
        <taxon>Sphingomonas</taxon>
    </lineage>
</organism>
<dbReference type="GO" id="GO:0022857">
    <property type="term" value="F:transmembrane transporter activity"/>
    <property type="evidence" value="ECO:0007669"/>
    <property type="project" value="InterPro"/>
</dbReference>
<dbReference type="InterPro" id="IPR011701">
    <property type="entry name" value="MFS"/>
</dbReference>
<feature type="transmembrane region" description="Helical" evidence="7">
    <location>
        <begin position="141"/>
        <end position="165"/>
    </location>
</feature>
<keyword evidence="10" id="KW-1185">Reference proteome</keyword>
<dbReference type="PANTHER" id="PTHR23505:SF79">
    <property type="entry name" value="PROTEIN SPINSTER"/>
    <property type="match status" value="1"/>
</dbReference>
<dbReference type="CDD" id="cd17328">
    <property type="entry name" value="MFS_spinster_like"/>
    <property type="match status" value="1"/>
</dbReference>
<feature type="transmembrane region" description="Helical" evidence="7">
    <location>
        <begin position="209"/>
        <end position="229"/>
    </location>
</feature>
<evidence type="ECO:0000256" key="5">
    <source>
        <dbReference type="ARBA" id="ARBA00023136"/>
    </source>
</evidence>
<feature type="compositionally biased region" description="Basic residues" evidence="6">
    <location>
        <begin position="89"/>
        <end position="107"/>
    </location>
</feature>
<evidence type="ECO:0000256" key="6">
    <source>
        <dbReference type="SAM" id="MobiDB-lite"/>
    </source>
</evidence>
<dbReference type="AlphaFoldDB" id="A0A5D9CDF2"/>
<feature type="transmembrane region" description="Helical" evidence="7">
    <location>
        <begin position="357"/>
        <end position="377"/>
    </location>
</feature>
<feature type="compositionally biased region" description="Basic and acidic residues" evidence="6">
    <location>
        <begin position="79"/>
        <end position="88"/>
    </location>
</feature>
<feature type="transmembrane region" description="Helical" evidence="7">
    <location>
        <begin position="457"/>
        <end position="481"/>
    </location>
</feature>
<dbReference type="InterPro" id="IPR020846">
    <property type="entry name" value="MFS_dom"/>
</dbReference>
<feature type="transmembrane region" description="Helical" evidence="7">
    <location>
        <begin position="235"/>
        <end position="256"/>
    </location>
</feature>
<dbReference type="PROSITE" id="PS50850">
    <property type="entry name" value="MFS"/>
    <property type="match status" value="1"/>
</dbReference>
<gene>
    <name evidence="9" type="ORF">FYJ91_04480</name>
</gene>
<dbReference type="SUPFAM" id="SSF103473">
    <property type="entry name" value="MFS general substrate transporter"/>
    <property type="match status" value="1"/>
</dbReference>
<sequence length="565" mass="61951">MGRPARAKSRFLAREQPQILARQHGRRAADPAPAVRLYPPQHPLLDLRYRAGRYLYRAVQHARTLLLRQRLSASRRRSRADGGCERQARQVRREHHTQGVRRKRKLAAPRLNDTPSPARGHTGDDMSDGEGIQTRTGPRAWWALAVLTLLYTMSLMDRLVIALMFTPMKEDLGITDFQLGLMHGLAFALFFVVFGMLLGWASDRYSRRWLIFIGVSIWSVATAFCGLAATIWQLVLARFAVGAGEAALNPSAYSILSDEFPPARRGLAFSVYGAGSHAGVASSLLLGGLLFGLLPRHFNMPFVGEVANWQGIFIFLGLPGILIGCLIWTLRDPPRRECLDEAKPDWREALAFAKGRWRFLAGHFLGFALLSAMANGYSAWTPSYLVRNFHLTLGEAATMMASISVAFGILGTIVSGIVADRMMARGRQDAHVLLFAIIAAIQIVMLTLAAMAPSLVLLAICQAIFVFLTGFTGVAVAAIQLTTPNQYRGQISAAYLFVFSLLGYGVGPTLVGAIATYGFADDLKLGWAIAVEGWILLPIAVIALASAMRPMRSAMSDALEWRATL</sequence>
<feature type="transmembrane region" description="Helical" evidence="7">
    <location>
        <begin position="311"/>
        <end position="330"/>
    </location>
</feature>
<reference evidence="9 10" key="1">
    <citation type="submission" date="2019-08" db="EMBL/GenBank/DDBJ databases">
        <authorList>
            <person name="Wang G."/>
            <person name="Xu Z."/>
        </authorList>
    </citation>
    <scope>NUCLEOTIDE SEQUENCE [LARGE SCALE GENOMIC DNA]</scope>
    <source>
        <strain evidence="9 10">ZX</strain>
    </source>
</reference>
<feature type="transmembrane region" description="Helical" evidence="7">
    <location>
        <begin position="268"/>
        <end position="291"/>
    </location>
</feature>
<name>A0A5D9CDF2_9SPHN</name>
<keyword evidence="3 7" id="KW-0812">Transmembrane</keyword>
<feature type="transmembrane region" description="Helical" evidence="7">
    <location>
        <begin position="397"/>
        <end position="419"/>
    </location>
</feature>
<dbReference type="Pfam" id="PF07690">
    <property type="entry name" value="MFS_1"/>
    <property type="match status" value="1"/>
</dbReference>
<feature type="transmembrane region" description="Helical" evidence="7">
    <location>
        <begin position="493"/>
        <end position="519"/>
    </location>
</feature>
<keyword evidence="5 7" id="KW-0472">Membrane</keyword>
<evidence type="ECO:0000256" key="1">
    <source>
        <dbReference type="ARBA" id="ARBA00004141"/>
    </source>
</evidence>
<dbReference type="Proteomes" id="UP000322077">
    <property type="component" value="Unassembled WGS sequence"/>
</dbReference>
<dbReference type="Gene3D" id="1.20.1250.20">
    <property type="entry name" value="MFS general substrate transporter like domains"/>
    <property type="match status" value="2"/>
</dbReference>
<keyword evidence="4 7" id="KW-1133">Transmembrane helix</keyword>
<feature type="region of interest" description="Disordered" evidence="6">
    <location>
        <begin position="76"/>
        <end position="132"/>
    </location>
</feature>
<evidence type="ECO:0000256" key="4">
    <source>
        <dbReference type="ARBA" id="ARBA00022989"/>
    </source>
</evidence>
<dbReference type="EMBL" id="VTOU01000001">
    <property type="protein sequence ID" value="TZG29386.1"/>
    <property type="molecule type" value="Genomic_DNA"/>
</dbReference>
<proteinExistence type="predicted"/>
<evidence type="ECO:0000313" key="9">
    <source>
        <dbReference type="EMBL" id="TZG29386.1"/>
    </source>
</evidence>
<dbReference type="PANTHER" id="PTHR23505">
    <property type="entry name" value="SPINSTER"/>
    <property type="match status" value="1"/>
</dbReference>
<keyword evidence="2" id="KW-0813">Transport</keyword>
<evidence type="ECO:0000256" key="3">
    <source>
        <dbReference type="ARBA" id="ARBA00022692"/>
    </source>
</evidence>
<feature type="transmembrane region" description="Helical" evidence="7">
    <location>
        <begin position="431"/>
        <end position="451"/>
    </location>
</feature>
<comment type="subcellular location">
    <subcellularLocation>
        <location evidence="1">Membrane</location>
        <topology evidence="1">Multi-pass membrane protein</topology>
    </subcellularLocation>
</comment>
<evidence type="ECO:0000256" key="7">
    <source>
        <dbReference type="SAM" id="Phobius"/>
    </source>
</evidence>
<dbReference type="GO" id="GO:0016020">
    <property type="term" value="C:membrane"/>
    <property type="evidence" value="ECO:0007669"/>
    <property type="project" value="UniProtKB-SubCell"/>
</dbReference>
<comment type="caution">
    <text evidence="9">The sequence shown here is derived from an EMBL/GenBank/DDBJ whole genome shotgun (WGS) entry which is preliminary data.</text>
</comment>
<feature type="domain" description="Major facilitator superfamily (MFS) profile" evidence="8">
    <location>
        <begin position="143"/>
        <end position="555"/>
    </location>
</feature>
<accession>A0A5D9CDF2</accession>
<evidence type="ECO:0000313" key="10">
    <source>
        <dbReference type="Proteomes" id="UP000322077"/>
    </source>
</evidence>
<feature type="transmembrane region" description="Helical" evidence="7">
    <location>
        <begin position="177"/>
        <end position="197"/>
    </location>
</feature>
<feature type="transmembrane region" description="Helical" evidence="7">
    <location>
        <begin position="525"/>
        <end position="545"/>
    </location>
</feature>
<dbReference type="InterPro" id="IPR036259">
    <property type="entry name" value="MFS_trans_sf"/>
</dbReference>
<protein>
    <submittedName>
        <fullName evidence="9">MFS transporter</fullName>
    </submittedName>
</protein>
<dbReference type="InterPro" id="IPR044770">
    <property type="entry name" value="MFS_spinster-like"/>
</dbReference>